<feature type="chain" id="PRO_5019806954" evidence="1">
    <location>
        <begin position="21"/>
        <end position="70"/>
    </location>
</feature>
<dbReference type="EMBL" id="MK387107">
    <property type="protein sequence ID" value="QBH70073.1"/>
    <property type="molecule type" value="mRNA"/>
</dbReference>
<proteinExistence type="evidence at transcript level"/>
<evidence type="ECO:0000313" key="2">
    <source>
        <dbReference type="EMBL" id="QBH70073.1"/>
    </source>
</evidence>
<dbReference type="AlphaFoldDB" id="A0A481SPT4"/>
<accession>A0A481SPT4</accession>
<keyword evidence="1" id="KW-0732">Signal</keyword>
<sequence>MRAVLAACCLFAVCLLFARGDEKFTETTDDGDAPPTSSEKPDNCDAWIMYCDIDTHGETQCKTCKMCKMW</sequence>
<name>A0A481SPT4_9CAEN</name>
<protein>
    <submittedName>
        <fullName evidence="2">ShKL6</fullName>
    </submittedName>
</protein>
<organism evidence="2">
    <name type="scientific">Colubraria reticulata</name>
    <dbReference type="NCBI Taxonomy" id="604273"/>
    <lineage>
        <taxon>Eukaryota</taxon>
        <taxon>Metazoa</taxon>
        <taxon>Spiralia</taxon>
        <taxon>Lophotrochozoa</taxon>
        <taxon>Mollusca</taxon>
        <taxon>Gastropoda</taxon>
        <taxon>Caenogastropoda</taxon>
        <taxon>Neogastropoda</taxon>
        <taxon>Buccinoidea</taxon>
        <taxon>Buccinidae</taxon>
        <taxon>Colubraria</taxon>
    </lineage>
</organism>
<reference evidence="2" key="1">
    <citation type="journal article" date="2019" name="Toxins">
        <title>A Recurrent Motif: Diversity and Evolution of ShKT Domain Containing Proteins in the Vampire Snail Cumia reticulata.</title>
        <authorList>
            <person name="Gerdol M."/>
            <person name="Cervelli M."/>
            <person name="Mariottini P."/>
            <person name="Oliverio M."/>
            <person name="Dutertre S."/>
            <person name="Modica M.V."/>
        </authorList>
    </citation>
    <scope>NUCLEOTIDE SEQUENCE</scope>
</reference>
<feature type="signal peptide" evidence="1">
    <location>
        <begin position="1"/>
        <end position="20"/>
    </location>
</feature>
<evidence type="ECO:0000256" key="1">
    <source>
        <dbReference type="SAM" id="SignalP"/>
    </source>
</evidence>